<evidence type="ECO:0000313" key="2">
    <source>
        <dbReference type="Proteomes" id="UP000503820"/>
    </source>
</evidence>
<dbReference type="Pfam" id="PF10618">
    <property type="entry name" value="Tail_tube"/>
    <property type="match status" value="1"/>
</dbReference>
<keyword evidence="2" id="KW-1185">Reference proteome</keyword>
<name>A0A7J0BVD2_9BACT</name>
<dbReference type="Proteomes" id="UP000503820">
    <property type="component" value="Unassembled WGS sequence"/>
</dbReference>
<comment type="caution">
    <text evidence="1">The sequence shown here is derived from an EMBL/GenBank/DDBJ whole genome shotgun (WGS) entry which is preliminary data.</text>
</comment>
<organism evidence="1 2">
    <name type="scientific">Desulfovibrio psychrotolerans</name>
    <dbReference type="NCBI Taxonomy" id="415242"/>
    <lineage>
        <taxon>Bacteria</taxon>
        <taxon>Pseudomonadati</taxon>
        <taxon>Thermodesulfobacteriota</taxon>
        <taxon>Desulfovibrionia</taxon>
        <taxon>Desulfovibrionales</taxon>
        <taxon>Desulfovibrionaceae</taxon>
        <taxon>Desulfovibrio</taxon>
    </lineage>
</organism>
<dbReference type="AlphaFoldDB" id="A0A7J0BVD2"/>
<proteinExistence type="predicted"/>
<dbReference type="EMBL" id="BLVP01000009">
    <property type="protein sequence ID" value="GFM37677.1"/>
    <property type="molecule type" value="Genomic_DNA"/>
</dbReference>
<reference evidence="1 2" key="1">
    <citation type="submission" date="2020-05" db="EMBL/GenBank/DDBJ databases">
        <title>Draft genome sequence of Desulfovibrio psychrotolerans JS1T.</title>
        <authorList>
            <person name="Ueno A."/>
            <person name="Tamazawa S."/>
            <person name="Tamamura S."/>
            <person name="Murakami T."/>
            <person name="Kiyama T."/>
            <person name="Inomata H."/>
            <person name="Amano Y."/>
            <person name="Miyakawa K."/>
            <person name="Tamaki H."/>
            <person name="Naganuma T."/>
            <person name="Kaneko K."/>
        </authorList>
    </citation>
    <scope>NUCLEOTIDE SEQUENCE [LARGE SCALE GENOMIC DNA]</scope>
    <source>
        <strain evidence="1 2">JS1</strain>
    </source>
</reference>
<dbReference type="RefSeq" id="WP_174410317.1">
    <property type="nucleotide sequence ID" value="NZ_BLVP01000009.1"/>
</dbReference>
<evidence type="ECO:0000313" key="1">
    <source>
        <dbReference type="EMBL" id="GFM37677.1"/>
    </source>
</evidence>
<accession>A0A7J0BVD2</accession>
<gene>
    <name evidence="1" type="ORF">DSM19430T_23610</name>
</gene>
<dbReference type="InterPro" id="IPR019596">
    <property type="entry name" value="Phage_Mu_GpM_tail_tub"/>
</dbReference>
<sequence>MQYLGRATIAYDGNTLDTQRSAKITLGGYARKPVQGSNSVGYAEEMVPATLECEVNVSKDTPVEAIRNITNATITFRADIGTTWMIREAFLEDVLELSEGEGGKMKVKFTGAPAEPV</sequence>
<protein>
    <submittedName>
        <fullName evidence="1">Mu-like prophage FluMu tail tube protein</fullName>
    </submittedName>
</protein>